<dbReference type="EMBL" id="JALPRX010000029">
    <property type="protein sequence ID" value="MCK8784255.1"/>
    <property type="molecule type" value="Genomic_DNA"/>
</dbReference>
<comment type="caution">
    <text evidence="1">The sequence shown here is derived from an EMBL/GenBank/DDBJ whole genome shotgun (WGS) entry which is preliminary data.</text>
</comment>
<accession>A0A9X1Y6X4</accession>
<dbReference type="Proteomes" id="UP001139516">
    <property type="component" value="Unassembled WGS sequence"/>
</dbReference>
<reference evidence="1" key="1">
    <citation type="submission" date="2022-04" db="EMBL/GenBank/DDBJ databases">
        <title>Roseomonas acroporae sp. nov., isolated from coral Acropora digitifera.</title>
        <authorList>
            <person name="Sun H."/>
        </authorList>
    </citation>
    <scope>NUCLEOTIDE SEQUENCE</scope>
    <source>
        <strain evidence="1">NAR14</strain>
    </source>
</reference>
<evidence type="ECO:0008006" key="3">
    <source>
        <dbReference type="Google" id="ProtNLM"/>
    </source>
</evidence>
<keyword evidence="2" id="KW-1185">Reference proteome</keyword>
<gene>
    <name evidence="1" type="ORF">M0638_07675</name>
</gene>
<dbReference type="SUPFAM" id="SSF110849">
    <property type="entry name" value="ParB/Sulfiredoxin"/>
    <property type="match status" value="1"/>
</dbReference>
<proteinExistence type="predicted"/>
<dbReference type="InterPro" id="IPR036086">
    <property type="entry name" value="ParB/Sulfiredoxin_sf"/>
</dbReference>
<name>A0A9X1Y6X4_9PROT</name>
<dbReference type="RefSeq" id="WP_248666381.1">
    <property type="nucleotide sequence ID" value="NZ_JALPRX010000029.1"/>
</dbReference>
<organism evidence="1 2">
    <name type="scientific">Roseomonas acroporae</name>
    <dbReference type="NCBI Taxonomy" id="2937791"/>
    <lineage>
        <taxon>Bacteria</taxon>
        <taxon>Pseudomonadati</taxon>
        <taxon>Pseudomonadota</taxon>
        <taxon>Alphaproteobacteria</taxon>
        <taxon>Acetobacterales</taxon>
        <taxon>Roseomonadaceae</taxon>
        <taxon>Roseomonas</taxon>
    </lineage>
</organism>
<evidence type="ECO:0000313" key="2">
    <source>
        <dbReference type="Proteomes" id="UP001139516"/>
    </source>
</evidence>
<sequence length="240" mass="26068">MAGGAAQGAPSVPTETRTLALADILVDPAYQIRSALDEATVARYVGVLRADGEMPPLKVGCIAGALVLLDGFHRVSAYRERGILMVEAEVVATTTKEARWIAAEANMRHGLPLKPKEKQEAFRAFVRAGNLKDHRGHLRTLREVAQRFGLVGHTTILRWLRKDFPQVARQYAGGDGGGMAPDVRSRLPSFHDTAAECIAQAVAAARGVDCRHQRGKLVVALRGALEEVERAAPFEINEDF</sequence>
<dbReference type="AlphaFoldDB" id="A0A9X1Y6X4"/>
<protein>
    <recommendedName>
        <fullName evidence="3">ParB/Sulfiredoxin domain-containing protein</fullName>
    </recommendedName>
</protein>
<evidence type="ECO:0000313" key="1">
    <source>
        <dbReference type="EMBL" id="MCK8784255.1"/>
    </source>
</evidence>